<reference evidence="1 2" key="1">
    <citation type="submission" date="2013-11" db="EMBL/GenBank/DDBJ databases">
        <title>Genome sequencing of Stegodyphus mimosarum.</title>
        <authorList>
            <person name="Bechsgaard J."/>
        </authorList>
    </citation>
    <scope>NUCLEOTIDE SEQUENCE [LARGE SCALE GENOMIC DNA]</scope>
</reference>
<evidence type="ECO:0000313" key="1">
    <source>
        <dbReference type="EMBL" id="KFM79114.1"/>
    </source>
</evidence>
<feature type="non-terminal residue" evidence="1">
    <location>
        <position position="159"/>
    </location>
</feature>
<sequence length="159" mass="17967">MCGRNRISKLDNLSAFFKIMLRAACICFLLLSNGCAYRTRDGGNKAFNLRDGGNRALGLESQLHSPLSGISGVKTFHLAYPVLWNEAMQRKCLKRAENLYDEQGLMNLHSNPDYNIKSLCLHFNKYPPRANRADTKTENYHLRASFIPRLGKKSSNSVV</sequence>
<accession>A0A087UP25</accession>
<dbReference type="OrthoDB" id="6427049at2759"/>
<protein>
    <submittedName>
        <fullName evidence="1">Uncharacterized protein</fullName>
    </submittedName>
</protein>
<organism evidence="1 2">
    <name type="scientific">Stegodyphus mimosarum</name>
    <name type="common">African social velvet spider</name>
    <dbReference type="NCBI Taxonomy" id="407821"/>
    <lineage>
        <taxon>Eukaryota</taxon>
        <taxon>Metazoa</taxon>
        <taxon>Ecdysozoa</taxon>
        <taxon>Arthropoda</taxon>
        <taxon>Chelicerata</taxon>
        <taxon>Arachnida</taxon>
        <taxon>Araneae</taxon>
        <taxon>Araneomorphae</taxon>
        <taxon>Entelegynae</taxon>
        <taxon>Eresoidea</taxon>
        <taxon>Eresidae</taxon>
        <taxon>Stegodyphus</taxon>
    </lineage>
</organism>
<name>A0A087UP25_STEMI</name>
<proteinExistence type="predicted"/>
<keyword evidence="2" id="KW-1185">Reference proteome</keyword>
<dbReference type="Proteomes" id="UP000054359">
    <property type="component" value="Unassembled WGS sequence"/>
</dbReference>
<dbReference type="EMBL" id="KK120819">
    <property type="protein sequence ID" value="KFM79114.1"/>
    <property type="molecule type" value="Genomic_DNA"/>
</dbReference>
<evidence type="ECO:0000313" key="2">
    <source>
        <dbReference type="Proteomes" id="UP000054359"/>
    </source>
</evidence>
<gene>
    <name evidence="1" type="ORF">X975_01756</name>
</gene>
<dbReference type="AlphaFoldDB" id="A0A087UP25"/>